<dbReference type="AlphaFoldDB" id="A0A822XGF8"/>
<keyword evidence="2" id="KW-1185">Reference proteome</keyword>
<sequence>MNLDVFLLHNSSLFATGRKKMSGLSKITISVGASTLKTERRVG</sequence>
<name>A0A822XGF8_NELNU</name>
<comment type="caution">
    <text evidence="1">The sequence shown here is derived from an EMBL/GenBank/DDBJ whole genome shotgun (WGS) entry which is preliminary data.</text>
</comment>
<organism evidence="1 2">
    <name type="scientific">Nelumbo nucifera</name>
    <name type="common">Sacred lotus</name>
    <dbReference type="NCBI Taxonomy" id="4432"/>
    <lineage>
        <taxon>Eukaryota</taxon>
        <taxon>Viridiplantae</taxon>
        <taxon>Streptophyta</taxon>
        <taxon>Embryophyta</taxon>
        <taxon>Tracheophyta</taxon>
        <taxon>Spermatophyta</taxon>
        <taxon>Magnoliopsida</taxon>
        <taxon>Proteales</taxon>
        <taxon>Nelumbonaceae</taxon>
        <taxon>Nelumbo</taxon>
    </lineage>
</organism>
<dbReference type="EMBL" id="DUZY01000001">
    <property type="protein sequence ID" value="DAD20574.1"/>
    <property type="molecule type" value="Genomic_DNA"/>
</dbReference>
<proteinExistence type="predicted"/>
<reference evidence="1 2" key="1">
    <citation type="journal article" date="2020" name="Mol. Biol. Evol.">
        <title>Distinct Expression and Methylation Patterns for Genes with Different Fates following a Single Whole-Genome Duplication in Flowering Plants.</title>
        <authorList>
            <person name="Shi T."/>
            <person name="Rahmani R.S."/>
            <person name="Gugger P.F."/>
            <person name="Wang M."/>
            <person name="Li H."/>
            <person name="Zhang Y."/>
            <person name="Li Z."/>
            <person name="Wang Q."/>
            <person name="Van de Peer Y."/>
            <person name="Marchal K."/>
            <person name="Chen J."/>
        </authorList>
    </citation>
    <scope>NUCLEOTIDE SEQUENCE [LARGE SCALE GENOMIC DNA]</scope>
    <source>
        <tissue evidence="1">Leaf</tissue>
    </source>
</reference>
<accession>A0A822XGF8</accession>
<evidence type="ECO:0000313" key="1">
    <source>
        <dbReference type="EMBL" id="DAD20574.1"/>
    </source>
</evidence>
<dbReference type="Proteomes" id="UP000607653">
    <property type="component" value="Unassembled WGS sequence"/>
</dbReference>
<protein>
    <submittedName>
        <fullName evidence="1">Uncharacterized protein</fullName>
    </submittedName>
</protein>
<gene>
    <name evidence="1" type="ORF">HUJ06_022036</name>
</gene>
<evidence type="ECO:0000313" key="2">
    <source>
        <dbReference type="Proteomes" id="UP000607653"/>
    </source>
</evidence>